<evidence type="ECO:0000259" key="1">
    <source>
        <dbReference type="SMART" id="SM00912"/>
    </source>
</evidence>
<dbReference type="Proteomes" id="UP000658514">
    <property type="component" value="Unassembled WGS sequence"/>
</dbReference>
<dbReference type="RefSeq" id="WP_190549897.1">
    <property type="nucleotide sequence ID" value="NZ_CAWPNO010000059.1"/>
</dbReference>
<comment type="caution">
    <text evidence="2">The sequence shown here is derived from an EMBL/GenBank/DDBJ whole genome shotgun (WGS) entry which is preliminary data.</text>
</comment>
<reference evidence="2 3" key="1">
    <citation type="journal article" date="2020" name="ISME J.">
        <title>Comparative genomics reveals insights into cyanobacterial evolution and habitat adaptation.</title>
        <authorList>
            <person name="Chen M.Y."/>
            <person name="Teng W.K."/>
            <person name="Zhao L."/>
            <person name="Hu C.X."/>
            <person name="Zhou Y.K."/>
            <person name="Han B.P."/>
            <person name="Song L.R."/>
            <person name="Shu W.S."/>
        </authorList>
    </citation>
    <scope>NUCLEOTIDE SEQUENCE [LARGE SCALE GENOMIC DNA]</scope>
    <source>
        <strain evidence="2 3">FACHB-288</strain>
    </source>
</reference>
<dbReference type="SUPFAM" id="SSF51126">
    <property type="entry name" value="Pectin lyase-like"/>
    <property type="match status" value="3"/>
</dbReference>
<dbReference type="NCBIfam" id="TIGR01901">
    <property type="entry name" value="adhes_NPXG"/>
    <property type="match status" value="1"/>
</dbReference>
<dbReference type="Gene3D" id="2.160.20.10">
    <property type="entry name" value="Single-stranded right-handed beta-helix, Pectin lyase-like"/>
    <property type="match status" value="2"/>
</dbReference>
<evidence type="ECO:0000313" key="2">
    <source>
        <dbReference type="EMBL" id="MBD2197340.1"/>
    </source>
</evidence>
<dbReference type="InterPro" id="IPR012334">
    <property type="entry name" value="Pectin_lyas_fold"/>
</dbReference>
<evidence type="ECO:0000313" key="3">
    <source>
        <dbReference type="Proteomes" id="UP000658514"/>
    </source>
</evidence>
<proteinExistence type="predicted"/>
<gene>
    <name evidence="2" type="ORF">H6G24_17840</name>
</gene>
<organism evidence="2 3">
    <name type="scientific">Calothrix parietina FACHB-288</name>
    <dbReference type="NCBI Taxonomy" id="2692896"/>
    <lineage>
        <taxon>Bacteria</taxon>
        <taxon>Bacillati</taxon>
        <taxon>Cyanobacteriota</taxon>
        <taxon>Cyanophyceae</taxon>
        <taxon>Nostocales</taxon>
        <taxon>Calotrichaceae</taxon>
        <taxon>Calothrix</taxon>
    </lineage>
</organism>
<dbReference type="InterPro" id="IPR008638">
    <property type="entry name" value="FhaB/CdiA-like_TPS"/>
</dbReference>
<feature type="domain" description="Filamentous haemagglutinin FhaB/tRNA nuclease CdiA-like TPS" evidence="1">
    <location>
        <begin position="22"/>
        <end position="132"/>
    </location>
</feature>
<accession>A0ABR8ACY8</accession>
<name>A0ABR8ACY8_9CYAN</name>
<protein>
    <submittedName>
        <fullName evidence="2">S-layer family protein</fullName>
    </submittedName>
</protein>
<sequence length="923" mass="94494">MICKATLVRAEIQPDNTLGGEATVLTPGVEVKGATADIINGGAVRGANLFHSFREFSIGDGQRIYFANPTGVENILTRVTGNNRSEILGTLGILGNANLFFINPNGIVFGQNARLDVGGSFVASTADSLLFDNGFAFSANNPQSVPLLTINVPLGLQFGGNSGNIQVQRSMLRIRDGETFALVAGNVSLDGAKLQTLEGQIEIGGVKSGTVGLKTVGDNFSFHFADANRGDILLNNRSSIDVMAFGGGEIAIAAENIDILQGSTLLAGTRATAVTPQTTVKDVVLNATGVIRLDGQDSLIQNGVFRQTVGNAGNINITARSLFVSNGALIVATNSGQGSVGGINIKTTDTVAIDGASATGIVSTIGVQLSIGGIGKTGDFTLATRALSVTNGAQLGTSTFGQGDAGNITITAQTVSVDGMMQTASRRFSSGITSSVAPRSVGKGGTIQIDTELLSITNSGRLFSSTFGEGRAGDIVVNAIDRVVLDGTGTTNFPSAMVSQVASPGIGDGGNINITARSLALTNGAQLAASSFGRGNAGNVRVNVGDTLILDGVNRNNIPSGIFSSLEQRGVGRGGDIEIGARALSIANEAGLFASTIGRGDSGRVFVQATDTVTLTNGGRILVTVQPNAVGNSRDIEVETRSLQVTDSAQINASSQGTGIGGNIRIRADSLTLDRQGEISAETASNTGGNITLDVPRLFLLRRGGNLSTTAGTAQAGGDGGNIAIAAGLIVASPTEDSNITADAFTGKGGNIDIKAQGIFGIKFRDRQTAFSDITASSQLGINGVVEINTPDVDPSNGLVNLPTNLVDASQQITQSCRDSTGAIANQKSEFIITGRGGLPANPSEILSSDAVWEDLQPHALLNEKLSNSQPQQKTLAQPPTAIVEAQGWEIAANGIVTLVAQAPATTPHNSFVKPVSCPVVQN</sequence>
<dbReference type="EMBL" id="JACJQH010000027">
    <property type="protein sequence ID" value="MBD2197340.1"/>
    <property type="molecule type" value="Genomic_DNA"/>
</dbReference>
<keyword evidence="3" id="KW-1185">Reference proteome</keyword>
<dbReference type="Pfam" id="PF05860">
    <property type="entry name" value="TPS"/>
    <property type="match status" value="1"/>
</dbReference>
<dbReference type="InterPro" id="IPR011050">
    <property type="entry name" value="Pectin_lyase_fold/virulence"/>
</dbReference>
<dbReference type="SMART" id="SM00912">
    <property type="entry name" value="Haemagg_act"/>
    <property type="match status" value="1"/>
</dbReference>